<dbReference type="Proteomes" id="UP000631114">
    <property type="component" value="Unassembled WGS sequence"/>
</dbReference>
<dbReference type="InterPro" id="IPR024752">
    <property type="entry name" value="Myb/SANT-like_dom"/>
</dbReference>
<evidence type="ECO:0000313" key="4">
    <source>
        <dbReference type="Proteomes" id="UP000631114"/>
    </source>
</evidence>
<evidence type="ECO:0000259" key="2">
    <source>
        <dbReference type="Pfam" id="PF12776"/>
    </source>
</evidence>
<organism evidence="3 4">
    <name type="scientific">Coptis chinensis</name>
    <dbReference type="NCBI Taxonomy" id="261450"/>
    <lineage>
        <taxon>Eukaryota</taxon>
        <taxon>Viridiplantae</taxon>
        <taxon>Streptophyta</taxon>
        <taxon>Embryophyta</taxon>
        <taxon>Tracheophyta</taxon>
        <taxon>Spermatophyta</taxon>
        <taxon>Magnoliopsida</taxon>
        <taxon>Ranunculales</taxon>
        <taxon>Ranunculaceae</taxon>
        <taxon>Coptidoideae</taxon>
        <taxon>Coptis</taxon>
    </lineage>
</organism>
<reference evidence="3 4" key="1">
    <citation type="submission" date="2020-10" db="EMBL/GenBank/DDBJ databases">
        <title>The Coptis chinensis genome and diversification of protoberbering-type alkaloids.</title>
        <authorList>
            <person name="Wang B."/>
            <person name="Shu S."/>
            <person name="Song C."/>
            <person name="Liu Y."/>
        </authorList>
    </citation>
    <scope>NUCLEOTIDE SEQUENCE [LARGE SCALE GENOMIC DNA]</scope>
    <source>
        <strain evidence="3">HL-2020</strain>
        <tissue evidence="3">Leaf</tissue>
    </source>
</reference>
<evidence type="ECO:0000313" key="3">
    <source>
        <dbReference type="EMBL" id="KAF9609154.1"/>
    </source>
</evidence>
<dbReference type="AlphaFoldDB" id="A0A835I247"/>
<dbReference type="PANTHER" id="PTHR46929">
    <property type="entry name" value="EXPRESSED PROTEIN"/>
    <property type="match status" value="1"/>
</dbReference>
<protein>
    <recommendedName>
        <fullName evidence="2">Myb/SANT-like domain-containing protein</fullName>
    </recommendedName>
</protein>
<sequence>MACFILHNHIMGVDPKDPIIEETDKEILASRQQVGSSSSRNSQEQVDPSSSNSQRPTFRAEQARWLQFRDNTANKMYIDYQNYKQHMADKVPEVKSEKEKKQISWTFSMDAALTETFLDAYGQNKKHGRVWDEAVYTSVQLAVLAKTQEQVEKAHITSRMRTMRKEYNSFTDLASRSGFGWDPIKQTITAPPSAWIELLADPKSNEKYKGFRDRGPKWPLDHLAIIFGNTYASGSYSVGGIDSVDLTHMDSVPDLNVENEEKNPVGLGEGETKNGTEKRKSSAMSENTLEEKMPHGKKVRVVDEVKEIVQDMTSAIGDLKKVVDPAARAEYVCEQVMKIEGFTKRYLRKAYTILMRNPIEKEIFLGGDLELKQEMVQELRDLIGDI</sequence>
<name>A0A835I247_9MAGN</name>
<evidence type="ECO:0000256" key="1">
    <source>
        <dbReference type="SAM" id="MobiDB-lite"/>
    </source>
</evidence>
<feature type="region of interest" description="Disordered" evidence="1">
    <location>
        <begin position="28"/>
        <end position="59"/>
    </location>
</feature>
<accession>A0A835I247</accession>
<dbReference type="EMBL" id="JADFTS010000004">
    <property type="protein sequence ID" value="KAF9609154.1"/>
    <property type="molecule type" value="Genomic_DNA"/>
</dbReference>
<dbReference type="Pfam" id="PF12776">
    <property type="entry name" value="Myb_DNA-bind_3"/>
    <property type="match status" value="1"/>
</dbReference>
<feature type="domain" description="Myb/SANT-like" evidence="2">
    <location>
        <begin position="104"/>
        <end position="195"/>
    </location>
</feature>
<feature type="compositionally biased region" description="Polar residues" evidence="1">
    <location>
        <begin position="30"/>
        <end position="56"/>
    </location>
</feature>
<dbReference type="PANTHER" id="PTHR46929:SF3">
    <property type="entry name" value="MYB_SANT-LIKE DOMAIN-CONTAINING PROTEIN"/>
    <property type="match status" value="1"/>
</dbReference>
<feature type="compositionally biased region" description="Basic and acidic residues" evidence="1">
    <location>
        <begin position="270"/>
        <end position="280"/>
    </location>
</feature>
<comment type="caution">
    <text evidence="3">The sequence shown here is derived from an EMBL/GenBank/DDBJ whole genome shotgun (WGS) entry which is preliminary data.</text>
</comment>
<proteinExistence type="predicted"/>
<keyword evidence="4" id="KW-1185">Reference proteome</keyword>
<feature type="region of interest" description="Disordered" evidence="1">
    <location>
        <begin position="257"/>
        <end position="296"/>
    </location>
</feature>
<gene>
    <name evidence="3" type="ORF">IFM89_013544</name>
</gene>
<dbReference type="OrthoDB" id="1924503at2759"/>